<dbReference type="PROSITE" id="PS00134">
    <property type="entry name" value="TRYPSIN_HIS"/>
    <property type="match status" value="1"/>
</dbReference>
<dbReference type="Pfam" id="PF00089">
    <property type="entry name" value="Trypsin"/>
    <property type="match status" value="1"/>
</dbReference>
<keyword evidence="2" id="KW-0720">Serine protease</keyword>
<dbReference type="GO" id="GO:0006508">
    <property type="term" value="P:proteolysis"/>
    <property type="evidence" value="ECO:0007669"/>
    <property type="project" value="UniProtKB-KW"/>
</dbReference>
<dbReference type="Gene3D" id="2.40.10.10">
    <property type="entry name" value="Trypsin-like serine proteases"/>
    <property type="match status" value="1"/>
</dbReference>
<dbReference type="OrthoDB" id="9813836at2"/>
<dbReference type="Proteomes" id="UP000297475">
    <property type="component" value="Unassembled WGS sequence"/>
</dbReference>
<dbReference type="InterPro" id="IPR018114">
    <property type="entry name" value="TRYPSIN_HIS"/>
</dbReference>
<evidence type="ECO:0000256" key="2">
    <source>
        <dbReference type="RuleBase" id="RU363034"/>
    </source>
</evidence>
<dbReference type="PROSITE" id="PS00135">
    <property type="entry name" value="TRYPSIN_SER"/>
    <property type="match status" value="1"/>
</dbReference>
<dbReference type="SUPFAM" id="SSF50494">
    <property type="entry name" value="Trypsin-like serine proteases"/>
    <property type="match status" value="1"/>
</dbReference>
<dbReference type="SMART" id="SM00020">
    <property type="entry name" value="Tryp_SPc"/>
    <property type="match status" value="1"/>
</dbReference>
<dbReference type="EMBL" id="SRMF01000010">
    <property type="protein sequence ID" value="TGG91129.1"/>
    <property type="molecule type" value="Genomic_DNA"/>
</dbReference>
<sequence length="317" mass="34657">MKKTGVLISTLSLWWLLTGFYLVEPKIINGEDVTDPPSYIVFMEIDFSGTFTFKCGANYIGNGWVLTAAHCVFDDHSQTKARRVRFTFNSPGGDHTQVPVSQRVVSSQIEIFPGYESLYKDAALVFVGDNVPAGVEPVRLATKRQSDQWVNSREKVIAYGWGQTESGVQSSTSDILQGVTLTLESEASFLTTDISDAQRVWNSWSDYVVFAGAFDDGDACQGDSGGPLVYEGGATPVLVGLTSFGFSGDCNETEIPAGYTRVAAIRDWALSGPALYSVQEHVVSRRVNETTGAFSPLFLLMLVLFLLVAGRRRFARP</sequence>
<dbReference type="PANTHER" id="PTHR24260">
    <property type="match status" value="1"/>
</dbReference>
<evidence type="ECO:0000256" key="3">
    <source>
        <dbReference type="SAM" id="Phobius"/>
    </source>
</evidence>
<evidence type="ECO:0000313" key="5">
    <source>
        <dbReference type="EMBL" id="TGG91129.1"/>
    </source>
</evidence>
<dbReference type="InterPro" id="IPR001314">
    <property type="entry name" value="Peptidase_S1A"/>
</dbReference>
<dbReference type="PRINTS" id="PR00722">
    <property type="entry name" value="CHYMOTRYPSIN"/>
</dbReference>
<dbReference type="PROSITE" id="PS50240">
    <property type="entry name" value="TRYPSIN_DOM"/>
    <property type="match status" value="1"/>
</dbReference>
<gene>
    <name evidence="5" type="ORF">E4656_17215</name>
</gene>
<dbReference type="PANTHER" id="PTHR24260:SF136">
    <property type="entry name" value="GH08193P-RELATED"/>
    <property type="match status" value="1"/>
</dbReference>
<keyword evidence="1" id="KW-1015">Disulfide bond</keyword>
<evidence type="ECO:0000256" key="1">
    <source>
        <dbReference type="ARBA" id="ARBA00023157"/>
    </source>
</evidence>
<keyword evidence="2" id="KW-0378">Hydrolase</keyword>
<dbReference type="AlphaFoldDB" id="A0A4Z0W5G5"/>
<dbReference type="InterPro" id="IPR001254">
    <property type="entry name" value="Trypsin_dom"/>
</dbReference>
<reference evidence="5 6" key="1">
    <citation type="submission" date="2019-04" db="EMBL/GenBank/DDBJ databases">
        <title>Natronospirillum operosus gen. nov., sp. nov., a haloalkaliphilic satellite isolated from decaying biomass of laboratory culture of cyanobacterium Geitlerinema sp. and proposal of Natronospirillaceae fam. nov. and Saccharospirillaceae fam. nov.</title>
        <authorList>
            <person name="Kevbrin V."/>
            <person name="Boltyanskaya Y."/>
            <person name="Koziaeva V."/>
            <person name="Grouzdev D.S."/>
            <person name="Park M."/>
            <person name="Cho J."/>
        </authorList>
    </citation>
    <scope>NUCLEOTIDE SEQUENCE [LARGE SCALE GENOMIC DNA]</scope>
    <source>
        <strain evidence="5 6">G-116</strain>
    </source>
</reference>
<dbReference type="InterPro" id="IPR043504">
    <property type="entry name" value="Peptidase_S1_PA_chymotrypsin"/>
</dbReference>
<dbReference type="RefSeq" id="WP_135484551.1">
    <property type="nucleotide sequence ID" value="NZ_SRMF01000010.1"/>
</dbReference>
<evidence type="ECO:0000313" key="6">
    <source>
        <dbReference type="Proteomes" id="UP000297475"/>
    </source>
</evidence>
<accession>A0A4Z0W5G5</accession>
<keyword evidence="3" id="KW-0812">Transmembrane</keyword>
<keyword evidence="3" id="KW-0472">Membrane</keyword>
<dbReference type="InterPro" id="IPR009003">
    <property type="entry name" value="Peptidase_S1_PA"/>
</dbReference>
<evidence type="ECO:0000259" key="4">
    <source>
        <dbReference type="PROSITE" id="PS50240"/>
    </source>
</evidence>
<name>A0A4Z0W5G5_9GAMM</name>
<comment type="caution">
    <text evidence="5">The sequence shown here is derived from an EMBL/GenBank/DDBJ whole genome shotgun (WGS) entry which is preliminary data.</text>
</comment>
<dbReference type="GO" id="GO:0004252">
    <property type="term" value="F:serine-type endopeptidase activity"/>
    <property type="evidence" value="ECO:0007669"/>
    <property type="project" value="InterPro"/>
</dbReference>
<protein>
    <submittedName>
        <fullName evidence="5">Serine protease</fullName>
    </submittedName>
</protein>
<keyword evidence="6" id="KW-1185">Reference proteome</keyword>
<feature type="transmembrane region" description="Helical" evidence="3">
    <location>
        <begin position="293"/>
        <end position="310"/>
    </location>
</feature>
<dbReference type="InterPro" id="IPR051333">
    <property type="entry name" value="CLIP_Serine_Protease"/>
</dbReference>
<dbReference type="InterPro" id="IPR033116">
    <property type="entry name" value="TRYPSIN_SER"/>
</dbReference>
<keyword evidence="3" id="KW-1133">Transmembrane helix</keyword>
<proteinExistence type="predicted"/>
<feature type="domain" description="Peptidase S1" evidence="4">
    <location>
        <begin position="27"/>
        <end position="268"/>
    </location>
</feature>
<keyword evidence="2 5" id="KW-0645">Protease</keyword>
<organism evidence="5 6">
    <name type="scientific">Natronospirillum operosum</name>
    <dbReference type="NCBI Taxonomy" id="2759953"/>
    <lineage>
        <taxon>Bacteria</taxon>
        <taxon>Pseudomonadati</taxon>
        <taxon>Pseudomonadota</taxon>
        <taxon>Gammaproteobacteria</taxon>
        <taxon>Oceanospirillales</taxon>
        <taxon>Natronospirillaceae</taxon>
        <taxon>Natronospirillum</taxon>
    </lineage>
</organism>